<dbReference type="Pfam" id="PF13277">
    <property type="entry name" value="YmdB"/>
    <property type="match status" value="1"/>
</dbReference>
<comment type="caution">
    <text evidence="3">The sequence shown here is derived from an EMBL/GenBank/DDBJ whole genome shotgun (WGS) entry which is preliminary data.</text>
</comment>
<dbReference type="PANTHER" id="PTHR36303">
    <property type="entry name" value="2',3'-CYCLIC-NUCLEOTIDE 2'-PHOSPHODIESTERASE"/>
    <property type="match status" value="1"/>
</dbReference>
<evidence type="ECO:0000313" key="4">
    <source>
        <dbReference type="Proteomes" id="UP000287447"/>
    </source>
</evidence>
<keyword evidence="4" id="KW-1185">Reference proteome</keyword>
<feature type="binding site" evidence="2">
    <location>
        <position position="40"/>
    </location>
    <ligand>
        <name>Fe cation</name>
        <dbReference type="ChEBI" id="CHEBI:24875"/>
        <label>1</label>
    </ligand>
</feature>
<dbReference type="Proteomes" id="UP000287447">
    <property type="component" value="Unassembled WGS sequence"/>
</dbReference>
<dbReference type="OrthoDB" id="9801109at2"/>
<feature type="active site" description="Proton donor" evidence="1">
    <location>
        <position position="68"/>
    </location>
</feature>
<organism evidence="3 4">
    <name type="scientific">Hwanghaeella grinnelliae</name>
    <dbReference type="NCBI Taxonomy" id="2500179"/>
    <lineage>
        <taxon>Bacteria</taxon>
        <taxon>Pseudomonadati</taxon>
        <taxon>Pseudomonadota</taxon>
        <taxon>Alphaproteobacteria</taxon>
        <taxon>Rhodospirillales</taxon>
        <taxon>Rhodospirillaceae</taxon>
        <taxon>Hwanghaeella</taxon>
    </lineage>
</organism>
<evidence type="ECO:0000313" key="3">
    <source>
        <dbReference type="EMBL" id="RVU33775.1"/>
    </source>
</evidence>
<dbReference type="RefSeq" id="WP_127767805.1">
    <property type="nucleotide sequence ID" value="NZ_SADE01000004.1"/>
</dbReference>
<reference evidence="4" key="1">
    <citation type="submission" date="2019-01" db="EMBL/GenBank/DDBJ databases">
        <title>Gri0909 isolated from a small marine red alga.</title>
        <authorList>
            <person name="Kim J."/>
            <person name="Jeong S.E."/>
            <person name="Jeon C.O."/>
        </authorList>
    </citation>
    <scope>NUCLEOTIDE SEQUENCE [LARGE SCALE GENOMIC DNA]</scope>
    <source>
        <strain evidence="4">Gri0909</strain>
    </source>
</reference>
<gene>
    <name evidence="3" type="ORF">EOI86_21775</name>
</gene>
<dbReference type="PIRSF" id="PIRSF004789">
    <property type="entry name" value="DR1281"/>
    <property type="match status" value="1"/>
</dbReference>
<keyword evidence="2" id="KW-0479">Metal-binding</keyword>
<protein>
    <submittedName>
        <fullName evidence="3">TIGR00282 family metallophosphoesterase</fullName>
    </submittedName>
</protein>
<dbReference type="CDD" id="cd07382">
    <property type="entry name" value="MPP_DR1281"/>
    <property type="match status" value="1"/>
</dbReference>
<dbReference type="GO" id="GO:0004113">
    <property type="term" value="F:2',3'-cyclic-nucleotide 3'-phosphodiesterase activity"/>
    <property type="evidence" value="ECO:0007669"/>
    <property type="project" value="TreeGrafter"/>
</dbReference>
<dbReference type="GO" id="GO:0046872">
    <property type="term" value="F:metal ion binding"/>
    <property type="evidence" value="ECO:0007669"/>
    <property type="project" value="UniProtKB-KW"/>
</dbReference>
<dbReference type="SUPFAM" id="SSF56300">
    <property type="entry name" value="Metallo-dependent phosphatases"/>
    <property type="match status" value="1"/>
</dbReference>
<accession>A0A3S2W202</accession>
<feature type="binding site" evidence="2">
    <location>
        <position position="181"/>
    </location>
    <ligand>
        <name>Fe cation</name>
        <dbReference type="ChEBI" id="CHEBI:24875"/>
        <label>1</label>
    </ligand>
</feature>
<feature type="binding site" evidence="2">
    <location>
        <position position="179"/>
    </location>
    <ligand>
        <name>Fe cation</name>
        <dbReference type="ChEBI" id="CHEBI:24875"/>
        <label>2</label>
    </ligand>
</feature>
<name>A0A3S2W202_9PROT</name>
<dbReference type="AlphaFoldDB" id="A0A3S2W202"/>
<feature type="binding site" evidence="2">
    <location>
        <position position="8"/>
    </location>
    <ligand>
        <name>Fe cation</name>
        <dbReference type="ChEBI" id="CHEBI:24875"/>
        <label>1</label>
    </ligand>
</feature>
<proteinExistence type="predicted"/>
<feature type="binding site" evidence="2">
    <location>
        <position position="154"/>
    </location>
    <ligand>
        <name>Fe cation</name>
        <dbReference type="ChEBI" id="CHEBI:24875"/>
        <label>2</label>
    </ligand>
</feature>
<feature type="binding site" evidence="2">
    <location>
        <position position="39"/>
    </location>
    <ligand>
        <name>Fe cation</name>
        <dbReference type="ChEBI" id="CHEBI:24875"/>
        <label>1</label>
    </ligand>
</feature>
<dbReference type="NCBIfam" id="TIGR00282">
    <property type="entry name" value="TIGR00282 family metallophosphoesterase"/>
    <property type="match status" value="1"/>
</dbReference>
<evidence type="ECO:0000256" key="1">
    <source>
        <dbReference type="PIRSR" id="PIRSR004789-50"/>
    </source>
</evidence>
<feature type="binding site" evidence="2">
    <location>
        <position position="39"/>
    </location>
    <ligand>
        <name>Fe cation</name>
        <dbReference type="ChEBI" id="CHEBI:24875"/>
        <label>2</label>
    </ligand>
</feature>
<feature type="binding site" evidence="2">
    <location>
        <position position="67"/>
    </location>
    <ligand>
        <name>Fe cation</name>
        <dbReference type="ChEBI" id="CHEBI:24875"/>
        <label>2</label>
    </ligand>
</feature>
<dbReference type="InterPro" id="IPR005235">
    <property type="entry name" value="YmdB-like"/>
</dbReference>
<evidence type="ECO:0000256" key="2">
    <source>
        <dbReference type="PIRSR" id="PIRSR004789-51"/>
    </source>
</evidence>
<dbReference type="Gene3D" id="3.60.21.10">
    <property type="match status" value="1"/>
</dbReference>
<dbReference type="PANTHER" id="PTHR36303:SF1">
    <property type="entry name" value="2',3'-CYCLIC-NUCLEOTIDE 2'-PHOSPHODIESTERASE"/>
    <property type="match status" value="1"/>
</dbReference>
<dbReference type="InterPro" id="IPR029052">
    <property type="entry name" value="Metallo-depent_PP-like"/>
</dbReference>
<sequence>MRFLFCGDIVGKAGRDVVTANVPRLRDQLKLDFVVANGENAAHGFGITSKICDELFDAGVDVITGGNHSWDNIDILSRADDEPRLLRPDNFQPGMPGRGVGVYETAKGLRILVVNVLGRLFMDMYDNPFTSLEKHVPGTVPAEAGFDAVLVDVHAETTSEKNAIGHLLDGRASLVVGTHTHIPTSDTRILPGGTGYQTDAGMCGDYDSVIGMEKSGSVARFLGELPRPRMAPADGEGTLAGVVVDTDPATGLAAKIQPVRLGGQLQVAWPSV</sequence>
<dbReference type="EMBL" id="SADE01000004">
    <property type="protein sequence ID" value="RVU33775.1"/>
    <property type="molecule type" value="Genomic_DNA"/>
</dbReference>